<feature type="compositionally biased region" description="Acidic residues" evidence="1">
    <location>
        <begin position="321"/>
        <end position="330"/>
    </location>
</feature>
<comment type="caution">
    <text evidence="4">The sequence shown here is derived from an EMBL/GenBank/DDBJ whole genome shotgun (WGS) entry which is preliminary data.</text>
</comment>
<feature type="compositionally biased region" description="Acidic residues" evidence="1">
    <location>
        <begin position="400"/>
        <end position="410"/>
    </location>
</feature>
<organism evidence="4 5">
    <name type="scientific">Enterocloster asparagiformis</name>
    <dbReference type="NCBI Taxonomy" id="333367"/>
    <lineage>
        <taxon>Bacteria</taxon>
        <taxon>Bacillati</taxon>
        <taxon>Bacillota</taxon>
        <taxon>Clostridia</taxon>
        <taxon>Lachnospirales</taxon>
        <taxon>Lachnospiraceae</taxon>
        <taxon>Enterocloster</taxon>
    </lineage>
</organism>
<gene>
    <name evidence="4" type="ORF">DWV29_17535</name>
</gene>
<proteinExistence type="predicted"/>
<feature type="region of interest" description="Disordered" evidence="1">
    <location>
        <begin position="241"/>
        <end position="474"/>
    </location>
</feature>
<dbReference type="Proteomes" id="UP000283880">
    <property type="component" value="Unassembled WGS sequence"/>
</dbReference>
<feature type="compositionally biased region" description="Basic and acidic residues" evidence="1">
    <location>
        <begin position="285"/>
        <end position="295"/>
    </location>
</feature>
<keyword evidence="2" id="KW-1133">Transmembrane helix</keyword>
<dbReference type="RefSeq" id="WP_007715549.1">
    <property type="nucleotide sequence ID" value="NZ_JAWRJJ010000300.1"/>
</dbReference>
<keyword evidence="2" id="KW-0812">Transmembrane</keyword>
<evidence type="ECO:0000313" key="5">
    <source>
        <dbReference type="Proteomes" id="UP000283880"/>
    </source>
</evidence>
<evidence type="ECO:0000313" key="4">
    <source>
        <dbReference type="EMBL" id="RGX26888.1"/>
    </source>
</evidence>
<sequence length="474" mass="52672">MKTDLKQSLNRAVDQLPHPSFRDIADQPVIKLEVMDRIAVQEENVHRKYSKQFYRYAVPVFLCLLLLLPGFGYVRSNLLVDGIIDLDVNPSIEITINRRDRVLQVKGLNEEAREVLAGTDYRTWDVRDAVGDLVLRLNDRQYISRDQRTVLLSVESKSPEKTERIKKELSASIEAALAGTEIQPLVVRQSRPKDHGLQKKANEYHISSGKMRLVEEAARKAPDRDERELAGSAVDELYRLLRNGGGGRPDWLETDRDLDDDREGDWDDQDQDEDDGRDGDDDGQDRDKEAAGRDDEDRDDEDWDDDGHTRGNGGNHTRDNDGEDRDSDGDSETKGPGKAERKDSGKDSDGSGRREHDSDSDDGDEDDDNDDDKADDKDGKSAVNGQGNHRETNPAGQNDSADDRDDDDSGHDDGKEANGGKDGDEDDSGQNDGREDDVDRDDDNGGGKDNDGDDDNSGDDDGGDDDGDDGEDDD</sequence>
<feature type="compositionally biased region" description="Acidic residues" evidence="1">
    <location>
        <begin position="451"/>
        <end position="474"/>
    </location>
</feature>
<feature type="compositionally biased region" description="Acidic residues" evidence="1">
    <location>
        <begin position="296"/>
        <end position="305"/>
    </location>
</feature>
<feature type="compositionally biased region" description="Basic and acidic residues" evidence="1">
    <location>
        <begin position="411"/>
        <end position="422"/>
    </location>
</feature>
<dbReference type="Pfam" id="PF23750">
    <property type="entry name" value="RsgI_M"/>
    <property type="match status" value="1"/>
</dbReference>
<dbReference type="EMBL" id="QSBM01000014">
    <property type="protein sequence ID" value="RGX26888.1"/>
    <property type="molecule type" value="Genomic_DNA"/>
</dbReference>
<protein>
    <recommendedName>
        <fullName evidence="3">Anti-sigma factor RsgI-like middle domain-containing protein</fullName>
    </recommendedName>
</protein>
<dbReference type="OrthoDB" id="9800626at2"/>
<feature type="compositionally biased region" description="Basic and acidic residues" evidence="1">
    <location>
        <begin position="331"/>
        <end position="357"/>
    </location>
</feature>
<reference evidence="4 5" key="1">
    <citation type="submission" date="2018-08" db="EMBL/GenBank/DDBJ databases">
        <title>A genome reference for cultivated species of the human gut microbiota.</title>
        <authorList>
            <person name="Zou Y."/>
            <person name="Xue W."/>
            <person name="Luo G."/>
        </authorList>
    </citation>
    <scope>NUCLEOTIDE SEQUENCE [LARGE SCALE GENOMIC DNA]</scope>
    <source>
        <strain evidence="4 5">AF04-15</strain>
    </source>
</reference>
<feature type="transmembrane region" description="Helical" evidence="2">
    <location>
        <begin position="53"/>
        <end position="74"/>
    </location>
</feature>
<evidence type="ECO:0000259" key="3">
    <source>
        <dbReference type="Pfam" id="PF23750"/>
    </source>
</evidence>
<accession>A0A413FBV9</accession>
<feature type="compositionally biased region" description="Acidic residues" evidence="1">
    <location>
        <begin position="256"/>
        <end position="284"/>
    </location>
</feature>
<dbReference type="InterPro" id="IPR055431">
    <property type="entry name" value="RsgI_M"/>
</dbReference>
<evidence type="ECO:0000256" key="2">
    <source>
        <dbReference type="SAM" id="Phobius"/>
    </source>
</evidence>
<feature type="domain" description="Anti-sigma factor RsgI-like middle" evidence="3">
    <location>
        <begin position="83"/>
        <end position="215"/>
    </location>
</feature>
<dbReference type="AlphaFoldDB" id="A0A413FBV9"/>
<feature type="compositionally biased region" description="Acidic residues" evidence="1">
    <location>
        <begin position="423"/>
        <end position="442"/>
    </location>
</feature>
<evidence type="ECO:0000256" key="1">
    <source>
        <dbReference type="SAM" id="MobiDB-lite"/>
    </source>
</evidence>
<name>A0A413FBV9_9FIRM</name>
<keyword evidence="2" id="KW-0472">Membrane</keyword>
<feature type="compositionally biased region" description="Acidic residues" evidence="1">
    <location>
        <begin position="358"/>
        <end position="373"/>
    </location>
</feature>